<keyword evidence="3" id="KW-1185">Reference proteome</keyword>
<evidence type="ECO:0000256" key="1">
    <source>
        <dbReference type="SAM" id="Phobius"/>
    </source>
</evidence>
<keyword evidence="1" id="KW-0812">Transmembrane</keyword>
<gene>
    <name evidence="2" type="ORF">DMO24_16435</name>
</gene>
<accession>A0A323VJX0</accession>
<dbReference type="Proteomes" id="UP000247602">
    <property type="component" value="Unassembled WGS sequence"/>
</dbReference>
<name>A0A323VJX0_9ACTN</name>
<organism evidence="2 3">
    <name type="scientific">Modestobacter versicolor</name>
    <dbReference type="NCBI Taxonomy" id="429133"/>
    <lineage>
        <taxon>Bacteria</taxon>
        <taxon>Bacillati</taxon>
        <taxon>Actinomycetota</taxon>
        <taxon>Actinomycetes</taxon>
        <taxon>Geodermatophilales</taxon>
        <taxon>Geodermatophilaceae</taxon>
        <taxon>Modestobacter</taxon>
    </lineage>
</organism>
<dbReference type="AlphaFoldDB" id="A0A323VJX0"/>
<evidence type="ECO:0000313" key="3">
    <source>
        <dbReference type="Proteomes" id="UP000247602"/>
    </source>
</evidence>
<reference evidence="2 3" key="1">
    <citation type="submission" date="2018-06" db="EMBL/GenBank/DDBJ databases">
        <title>Draft genome sequence of Modestobacter versicolor CP153-2.</title>
        <authorList>
            <person name="Gundlapally S.R."/>
        </authorList>
    </citation>
    <scope>NUCLEOTIDE SEQUENCE [LARGE SCALE GENOMIC DNA]</scope>
    <source>
        <strain evidence="2 3">CP153-2</strain>
    </source>
</reference>
<proteinExistence type="predicted"/>
<protein>
    <submittedName>
        <fullName evidence="2">Acyltransferase</fullName>
    </submittedName>
</protein>
<feature type="transmembrane region" description="Helical" evidence="1">
    <location>
        <begin position="51"/>
        <end position="69"/>
    </location>
</feature>
<evidence type="ECO:0000313" key="2">
    <source>
        <dbReference type="EMBL" id="PZA20258.1"/>
    </source>
</evidence>
<dbReference type="EMBL" id="QKNV01000203">
    <property type="protein sequence ID" value="PZA20258.1"/>
    <property type="molecule type" value="Genomic_DNA"/>
</dbReference>
<keyword evidence="1" id="KW-1133">Transmembrane helix</keyword>
<feature type="non-terminal residue" evidence="2">
    <location>
        <position position="72"/>
    </location>
</feature>
<keyword evidence="2" id="KW-0808">Transferase</keyword>
<sequence length="72" mass="7548">MSREPGIDALRVVATAGVVLGHWLVTAPTAVDGVVRLDSPLRTMPALAPASWLFQTLGLFFLVAGFGAARSQ</sequence>
<keyword evidence="2" id="KW-0012">Acyltransferase</keyword>
<keyword evidence="1" id="KW-0472">Membrane</keyword>
<dbReference type="GO" id="GO:0016746">
    <property type="term" value="F:acyltransferase activity"/>
    <property type="evidence" value="ECO:0007669"/>
    <property type="project" value="UniProtKB-KW"/>
</dbReference>
<comment type="caution">
    <text evidence="2">The sequence shown here is derived from an EMBL/GenBank/DDBJ whole genome shotgun (WGS) entry which is preliminary data.</text>
</comment>
<feature type="transmembrane region" description="Helical" evidence="1">
    <location>
        <begin position="12"/>
        <end position="31"/>
    </location>
</feature>